<dbReference type="Proteomes" id="UP000236291">
    <property type="component" value="Unassembled WGS sequence"/>
</dbReference>
<reference evidence="1 2" key="1">
    <citation type="journal article" date="2014" name="Am. J. Bot.">
        <title>Genome assembly and annotation for red clover (Trifolium pratense; Fabaceae).</title>
        <authorList>
            <person name="Istvanek J."/>
            <person name="Jaros M."/>
            <person name="Krenek A."/>
            <person name="Repkova J."/>
        </authorList>
    </citation>
    <scope>NUCLEOTIDE SEQUENCE [LARGE SCALE GENOMIC DNA]</scope>
    <source>
        <strain evidence="2">cv. Tatra</strain>
        <tissue evidence="1">Young leaves</tissue>
    </source>
</reference>
<protein>
    <submittedName>
        <fullName evidence="1">Uncharacterized protein</fullName>
    </submittedName>
</protein>
<comment type="caution">
    <text evidence="1">The sequence shown here is derived from an EMBL/GenBank/DDBJ whole genome shotgun (WGS) entry which is preliminary data.</text>
</comment>
<sequence>MRFGDESKMVMNGVGDEGDFERDRVRDSVLTVMTLAQEWNQRTKVFLWT</sequence>
<evidence type="ECO:0000313" key="2">
    <source>
        <dbReference type="Proteomes" id="UP000236291"/>
    </source>
</evidence>
<organism evidence="1 2">
    <name type="scientific">Trifolium pratense</name>
    <name type="common">Red clover</name>
    <dbReference type="NCBI Taxonomy" id="57577"/>
    <lineage>
        <taxon>Eukaryota</taxon>
        <taxon>Viridiplantae</taxon>
        <taxon>Streptophyta</taxon>
        <taxon>Embryophyta</taxon>
        <taxon>Tracheophyta</taxon>
        <taxon>Spermatophyta</taxon>
        <taxon>Magnoliopsida</taxon>
        <taxon>eudicotyledons</taxon>
        <taxon>Gunneridae</taxon>
        <taxon>Pentapetalae</taxon>
        <taxon>rosids</taxon>
        <taxon>fabids</taxon>
        <taxon>Fabales</taxon>
        <taxon>Fabaceae</taxon>
        <taxon>Papilionoideae</taxon>
        <taxon>50 kb inversion clade</taxon>
        <taxon>NPAAA clade</taxon>
        <taxon>Hologalegina</taxon>
        <taxon>IRL clade</taxon>
        <taxon>Trifolieae</taxon>
        <taxon>Trifolium</taxon>
    </lineage>
</organism>
<gene>
    <name evidence="1" type="ORF">L195_g031800</name>
</gene>
<accession>A0A2K3LBF7</accession>
<reference evidence="1 2" key="2">
    <citation type="journal article" date="2017" name="Front. Plant Sci.">
        <title>Gene Classification and Mining of Molecular Markers Useful in Red Clover (Trifolium pratense) Breeding.</title>
        <authorList>
            <person name="Istvanek J."/>
            <person name="Dluhosova J."/>
            <person name="Dluhos P."/>
            <person name="Patkova L."/>
            <person name="Nedelnik J."/>
            <person name="Repkova J."/>
        </authorList>
    </citation>
    <scope>NUCLEOTIDE SEQUENCE [LARGE SCALE GENOMIC DNA]</scope>
    <source>
        <strain evidence="2">cv. Tatra</strain>
        <tissue evidence="1">Young leaves</tissue>
    </source>
</reference>
<evidence type="ECO:0000313" key="1">
    <source>
        <dbReference type="EMBL" id="PNX75857.1"/>
    </source>
</evidence>
<dbReference type="EMBL" id="ASHM01029731">
    <property type="protein sequence ID" value="PNX75857.1"/>
    <property type="molecule type" value="Genomic_DNA"/>
</dbReference>
<name>A0A2K3LBF7_TRIPR</name>
<proteinExistence type="predicted"/>
<dbReference type="AlphaFoldDB" id="A0A2K3LBF7"/>